<evidence type="ECO:0000313" key="8">
    <source>
        <dbReference type="Proteomes" id="UP000077115"/>
    </source>
</evidence>
<keyword evidence="3 6" id="KW-0812">Transmembrane</keyword>
<dbReference type="GO" id="GO:0005778">
    <property type="term" value="C:peroxisomal membrane"/>
    <property type="evidence" value="ECO:0007669"/>
    <property type="project" value="TreeGrafter"/>
</dbReference>
<protein>
    <recommendedName>
        <fullName evidence="9">Mpv17/PMP22 family protein</fullName>
    </recommendedName>
</protein>
<dbReference type="eggNOG" id="ENOG502S1VF">
    <property type="taxonomic scope" value="Eukaryota"/>
</dbReference>
<dbReference type="VEuPathDB" id="FungiDB:BDEG_21895"/>
<dbReference type="AlphaFoldDB" id="A0A177WE23"/>
<dbReference type="Proteomes" id="UP000077115">
    <property type="component" value="Unassembled WGS sequence"/>
</dbReference>
<name>A0A177WE23_BATDL</name>
<dbReference type="OrthoDB" id="860at2759"/>
<dbReference type="STRING" id="403673.A0A177WE23"/>
<evidence type="ECO:0000256" key="1">
    <source>
        <dbReference type="ARBA" id="ARBA00004141"/>
    </source>
</evidence>
<evidence type="ECO:0000313" key="7">
    <source>
        <dbReference type="EMBL" id="OAJ37924.1"/>
    </source>
</evidence>
<sequence>MTVTTVHQPQSGEIIASNPNSWTATLGAAYVSSIETRPVLTKAITASILNGFQEIIALLATGQRISDGLDKALKMAAYGLFVSGPTGNYLFLALEKLTGNSTRPAWQTTALKLLASNFVISPTLNTLYLTFIALISGASLADAGVFVKQRLLSIMKVSWTVFPLAQLFAFKYLQPSLWLPFFNFIAFLMGTFINIKAKLAQKKLAKTKGSDDHEKDE</sequence>
<evidence type="ECO:0000256" key="3">
    <source>
        <dbReference type="ARBA" id="ARBA00022692"/>
    </source>
</evidence>
<dbReference type="PANTHER" id="PTHR11266">
    <property type="entry name" value="PEROXISOMAL MEMBRANE PROTEIN 2, PXMP2 MPV17"/>
    <property type="match status" value="1"/>
</dbReference>
<evidence type="ECO:0000256" key="5">
    <source>
        <dbReference type="ARBA" id="ARBA00023136"/>
    </source>
</evidence>
<proteinExistence type="inferred from homology"/>
<dbReference type="InterPro" id="IPR007248">
    <property type="entry name" value="Mpv17_PMP22"/>
</dbReference>
<dbReference type="PANTHER" id="PTHR11266:SF93">
    <property type="entry name" value="INTEGRAL MEMBRANE PROTEIN 25D9-6"/>
    <property type="match status" value="1"/>
</dbReference>
<accession>A0A177WE23</accession>
<comment type="caution">
    <text evidence="6">Lacks conserved residue(s) required for the propagation of feature annotation.</text>
</comment>
<gene>
    <name evidence="7" type="ORF">BDEG_21895</name>
</gene>
<comment type="similarity">
    <text evidence="2 6">Belongs to the peroxisomal membrane protein PXMP2/4 family.</text>
</comment>
<evidence type="ECO:0000256" key="6">
    <source>
        <dbReference type="RuleBase" id="RU363053"/>
    </source>
</evidence>
<feature type="transmembrane region" description="Helical" evidence="6">
    <location>
        <begin position="178"/>
        <end position="195"/>
    </location>
</feature>
<dbReference type="Pfam" id="PF04117">
    <property type="entry name" value="Mpv17_PMP22"/>
    <property type="match status" value="1"/>
</dbReference>
<keyword evidence="4 6" id="KW-1133">Transmembrane helix</keyword>
<keyword evidence="5 6" id="KW-0472">Membrane</keyword>
<comment type="subcellular location">
    <subcellularLocation>
        <location evidence="1">Membrane</location>
        <topology evidence="1">Multi-pass membrane protein</topology>
    </subcellularLocation>
</comment>
<evidence type="ECO:0000256" key="2">
    <source>
        <dbReference type="ARBA" id="ARBA00006824"/>
    </source>
</evidence>
<evidence type="ECO:0008006" key="9">
    <source>
        <dbReference type="Google" id="ProtNLM"/>
    </source>
</evidence>
<dbReference type="EMBL" id="DS022301">
    <property type="protein sequence ID" value="OAJ37924.1"/>
    <property type="molecule type" value="Genomic_DNA"/>
</dbReference>
<organism evidence="7 8">
    <name type="scientific">Batrachochytrium dendrobatidis (strain JEL423)</name>
    <dbReference type="NCBI Taxonomy" id="403673"/>
    <lineage>
        <taxon>Eukaryota</taxon>
        <taxon>Fungi</taxon>
        <taxon>Fungi incertae sedis</taxon>
        <taxon>Chytridiomycota</taxon>
        <taxon>Chytridiomycota incertae sedis</taxon>
        <taxon>Chytridiomycetes</taxon>
        <taxon>Rhizophydiales</taxon>
        <taxon>Rhizophydiales incertae sedis</taxon>
        <taxon>Batrachochytrium</taxon>
    </lineage>
</organism>
<evidence type="ECO:0000256" key="4">
    <source>
        <dbReference type="ARBA" id="ARBA00022989"/>
    </source>
</evidence>
<reference evidence="7 8" key="1">
    <citation type="submission" date="2006-10" db="EMBL/GenBank/DDBJ databases">
        <title>The Genome Sequence of Batrachochytrium dendrobatidis JEL423.</title>
        <authorList>
            <consortium name="The Broad Institute Genome Sequencing Platform"/>
            <person name="Birren B."/>
            <person name="Lander E."/>
            <person name="Galagan J."/>
            <person name="Cuomo C."/>
            <person name="Devon K."/>
            <person name="Jaffe D."/>
            <person name="Butler J."/>
            <person name="Alvarez P."/>
            <person name="Gnerre S."/>
            <person name="Grabherr M."/>
            <person name="Kleber M."/>
            <person name="Mauceli E."/>
            <person name="Brockman W."/>
            <person name="Young S."/>
            <person name="LaButti K."/>
            <person name="Sykes S."/>
            <person name="DeCaprio D."/>
            <person name="Crawford M."/>
            <person name="Koehrsen M."/>
            <person name="Engels R."/>
            <person name="Montgomery P."/>
            <person name="Pearson M."/>
            <person name="Howarth C."/>
            <person name="Larson L."/>
            <person name="White J."/>
            <person name="O'Leary S."/>
            <person name="Kodira C."/>
            <person name="Zeng Q."/>
            <person name="Yandava C."/>
            <person name="Alvarado L."/>
            <person name="Longcore J."/>
            <person name="James T."/>
        </authorList>
    </citation>
    <scope>NUCLEOTIDE SEQUENCE [LARGE SCALE GENOMIC DNA]</scope>
    <source>
        <strain evidence="7 8">JEL423</strain>
    </source>
</reference>
<reference evidence="7 8" key="2">
    <citation type="submission" date="2016-05" db="EMBL/GenBank/DDBJ databases">
        <title>Lineage-specific infection strategies underlie the spectrum of fungal disease in amphibians.</title>
        <authorList>
            <person name="Cuomo C.A."/>
            <person name="Farrer R.A."/>
            <person name="James T."/>
            <person name="Longcore J."/>
            <person name="Birren B."/>
        </authorList>
    </citation>
    <scope>NUCLEOTIDE SEQUENCE [LARGE SCALE GENOMIC DNA]</scope>
    <source>
        <strain evidence="7 8">JEL423</strain>
    </source>
</reference>